<dbReference type="PANTHER" id="PTHR47331:SF5">
    <property type="entry name" value="RIBONUCLEASE H"/>
    <property type="match status" value="1"/>
</dbReference>
<name>A0A0J7KH73_LASNI</name>
<dbReference type="AlphaFoldDB" id="A0A0J7KH73"/>
<organism evidence="1 2">
    <name type="scientific">Lasius niger</name>
    <name type="common">Black garden ant</name>
    <dbReference type="NCBI Taxonomy" id="67767"/>
    <lineage>
        <taxon>Eukaryota</taxon>
        <taxon>Metazoa</taxon>
        <taxon>Ecdysozoa</taxon>
        <taxon>Arthropoda</taxon>
        <taxon>Hexapoda</taxon>
        <taxon>Insecta</taxon>
        <taxon>Pterygota</taxon>
        <taxon>Neoptera</taxon>
        <taxon>Endopterygota</taxon>
        <taxon>Hymenoptera</taxon>
        <taxon>Apocrita</taxon>
        <taxon>Aculeata</taxon>
        <taxon>Formicoidea</taxon>
        <taxon>Formicidae</taxon>
        <taxon>Formicinae</taxon>
        <taxon>Lasius</taxon>
        <taxon>Lasius</taxon>
    </lineage>
</organism>
<accession>A0A0J7KH73</accession>
<dbReference type="SUPFAM" id="SSF56672">
    <property type="entry name" value="DNA/RNA polymerases"/>
    <property type="match status" value="1"/>
</dbReference>
<evidence type="ECO:0000313" key="1">
    <source>
        <dbReference type="EMBL" id="KMQ89798.1"/>
    </source>
</evidence>
<dbReference type="PANTHER" id="PTHR47331">
    <property type="entry name" value="PHD-TYPE DOMAIN-CONTAINING PROTEIN"/>
    <property type="match status" value="1"/>
</dbReference>
<evidence type="ECO:0008006" key="3">
    <source>
        <dbReference type="Google" id="ProtNLM"/>
    </source>
</evidence>
<gene>
    <name evidence="1" type="ORF">RF55_10527</name>
</gene>
<protein>
    <recommendedName>
        <fullName evidence="3">Gag-pol polyprotein</fullName>
    </recommendedName>
</protein>
<keyword evidence="2" id="KW-1185">Reference proteome</keyword>
<dbReference type="Pfam" id="PF05380">
    <property type="entry name" value="Peptidase_A17"/>
    <property type="match status" value="1"/>
</dbReference>
<dbReference type="OrthoDB" id="7553157at2759"/>
<comment type="caution">
    <text evidence="1">The sequence shown here is derived from an EMBL/GenBank/DDBJ whole genome shotgun (WGS) entry which is preliminary data.</text>
</comment>
<dbReference type="EMBL" id="LBMM01007366">
    <property type="protein sequence ID" value="KMQ89798.1"/>
    <property type="molecule type" value="Genomic_DNA"/>
</dbReference>
<reference evidence="1 2" key="1">
    <citation type="submission" date="2015-04" db="EMBL/GenBank/DDBJ databases">
        <title>Lasius niger genome sequencing.</title>
        <authorList>
            <person name="Konorov E.A."/>
            <person name="Nikitin M.A."/>
            <person name="Kirill M.V."/>
            <person name="Chang P."/>
        </authorList>
    </citation>
    <scope>NUCLEOTIDE SEQUENCE [LARGE SCALE GENOMIC DNA]</scope>
    <source>
        <tissue evidence="1">Whole</tissue>
    </source>
</reference>
<dbReference type="PaxDb" id="67767-A0A0J7KH73"/>
<dbReference type="GO" id="GO:0071897">
    <property type="term" value="P:DNA biosynthetic process"/>
    <property type="evidence" value="ECO:0007669"/>
    <property type="project" value="UniProtKB-ARBA"/>
</dbReference>
<dbReference type="InterPro" id="IPR008042">
    <property type="entry name" value="Retrotrans_Pao"/>
</dbReference>
<evidence type="ECO:0000313" key="2">
    <source>
        <dbReference type="Proteomes" id="UP000036403"/>
    </source>
</evidence>
<sequence length="513" mass="58563">MQLRLESRLKSQPQRYKEYNAFLAEYERLGHMAKVQNQDKSKDHSIYLPHHTVIRESSTTTHLRVVFNGSHPTSNGQSLNDHLMIGPKLHVELPSILMRWRLFRYVYTADITKMYRQILVHPLDNDYQRIVWRPSVYSSVQDYKLLTVTYGTASAPYLALRVLQQLATDEGSKFPLAVPILRQHTYIDNCVFGADDIPLALSTKEQLISLLSKAGFQLRKWVSNTPALLEGIDPTDHGLASQKSLQVDDHVKVLGIKWNPSNDAFQFEVTLSNSFPNTKRSILSTIAKFFDPLGLLTPVVILAKIIMQQLWLRRYNWDEIIDNEIRIKWQDYYSELDCLRDFSIPRWTGHGSDTIAIELHGFADASTAAYGAVVYLKLIKIDGSTNITLLTAKSKAPLKPMSIPRLELCATVLLARTLTFTQITLDLKNADCHCWTDSTVALTWLNQSSSRWKIFVANRVHFVQTQLPDAIWHHVPSKENPADLASRGVKPSYLKNQALWWEGPARLKLSSDQ</sequence>
<dbReference type="Proteomes" id="UP000036403">
    <property type="component" value="Unassembled WGS sequence"/>
</dbReference>
<proteinExistence type="predicted"/>
<dbReference type="STRING" id="67767.A0A0J7KH73"/>
<dbReference type="InterPro" id="IPR043502">
    <property type="entry name" value="DNA/RNA_pol_sf"/>
</dbReference>